<dbReference type="AlphaFoldDB" id="A0A068NUN1"/>
<evidence type="ECO:0000256" key="1">
    <source>
        <dbReference type="SAM" id="Phobius"/>
    </source>
</evidence>
<dbReference type="KEGG" id="fgi:OP10G_3669"/>
<dbReference type="InterPro" id="IPR000326">
    <property type="entry name" value="PAP2/HPO"/>
</dbReference>
<dbReference type="GO" id="GO:0042392">
    <property type="term" value="F:sphingosine-1-phosphate phosphatase activity"/>
    <property type="evidence" value="ECO:0007669"/>
    <property type="project" value="TreeGrafter"/>
</dbReference>
<feature type="transmembrane region" description="Helical" evidence="1">
    <location>
        <begin position="148"/>
        <end position="167"/>
    </location>
</feature>
<dbReference type="SUPFAM" id="SSF48317">
    <property type="entry name" value="Acid phosphatase/Vanadium-dependent haloperoxidase"/>
    <property type="match status" value="1"/>
</dbReference>
<feature type="transmembrane region" description="Helical" evidence="1">
    <location>
        <begin position="114"/>
        <end position="136"/>
    </location>
</feature>
<dbReference type="eggNOG" id="COG0671">
    <property type="taxonomic scope" value="Bacteria"/>
</dbReference>
<gene>
    <name evidence="3" type="ORF">OP10G_3669</name>
</gene>
<feature type="domain" description="Phosphatidic acid phosphatase type 2/haloperoxidase" evidence="2">
    <location>
        <begin position="60"/>
        <end position="167"/>
    </location>
</feature>
<dbReference type="InterPro" id="IPR036938">
    <property type="entry name" value="PAP2/HPO_sf"/>
</dbReference>
<sequence length="202" mass="22179">MADLNRQLFHAINGWPESLAPTMRFFSEATSLLWVKLVLGALVIALIAKPGRTRRAGAQALLGFLIANGFTDLFKHGLPMHRPFQEIAGTDMVLRGGWSASAGTASAHSANMAVVAFVFVYHLGWWGFPWVLVALITGLSRVYNGVHYPYQVLLGWTCGVVAGLLVTKGWELIQRKRGSVLEVEDGQKEEAARKLDHEIEPA</sequence>
<keyword evidence="1" id="KW-0812">Transmembrane</keyword>
<reference evidence="3 4" key="1">
    <citation type="journal article" date="2014" name="PLoS ONE">
        <title>The first complete genome sequence of the class fimbriimonadia in the phylum armatimonadetes.</title>
        <authorList>
            <person name="Hu Z.Y."/>
            <person name="Wang Y.Z."/>
            <person name="Im W.T."/>
            <person name="Wang S.Y."/>
            <person name="Zhao G.P."/>
            <person name="Zheng H.J."/>
            <person name="Quan Z.X."/>
        </authorList>
    </citation>
    <scope>NUCLEOTIDE SEQUENCE [LARGE SCALE GENOMIC DNA]</scope>
    <source>
        <strain evidence="3">Gsoil 348</strain>
    </source>
</reference>
<keyword evidence="1" id="KW-1133">Transmembrane helix</keyword>
<protein>
    <submittedName>
        <fullName evidence="3">PAP2 family protein</fullName>
    </submittedName>
</protein>
<dbReference type="OrthoDB" id="9801622at2"/>
<dbReference type="Gene3D" id="1.20.144.10">
    <property type="entry name" value="Phosphatidic acid phosphatase type 2/haloperoxidase"/>
    <property type="match status" value="1"/>
</dbReference>
<dbReference type="SMART" id="SM00014">
    <property type="entry name" value="acidPPc"/>
    <property type="match status" value="1"/>
</dbReference>
<dbReference type="PANTHER" id="PTHR14969:SF13">
    <property type="entry name" value="AT30094P"/>
    <property type="match status" value="1"/>
</dbReference>
<dbReference type="HOGENOM" id="CLU_072573_10_0_0"/>
<accession>A0A068NUN1</accession>
<evidence type="ECO:0000313" key="3">
    <source>
        <dbReference type="EMBL" id="AIE87037.1"/>
    </source>
</evidence>
<dbReference type="RefSeq" id="WP_025229040.1">
    <property type="nucleotide sequence ID" value="NZ_CP007139.1"/>
</dbReference>
<evidence type="ECO:0000313" key="4">
    <source>
        <dbReference type="Proteomes" id="UP000027982"/>
    </source>
</evidence>
<dbReference type="Proteomes" id="UP000027982">
    <property type="component" value="Chromosome"/>
</dbReference>
<keyword evidence="4" id="KW-1185">Reference proteome</keyword>
<dbReference type="PANTHER" id="PTHR14969">
    <property type="entry name" value="SPHINGOSINE-1-PHOSPHATE PHOSPHOHYDROLASE"/>
    <property type="match status" value="1"/>
</dbReference>
<dbReference type="EMBL" id="CP007139">
    <property type="protein sequence ID" value="AIE87037.1"/>
    <property type="molecule type" value="Genomic_DNA"/>
</dbReference>
<organism evidence="3 4">
    <name type="scientific">Fimbriimonas ginsengisoli Gsoil 348</name>
    <dbReference type="NCBI Taxonomy" id="661478"/>
    <lineage>
        <taxon>Bacteria</taxon>
        <taxon>Bacillati</taxon>
        <taxon>Armatimonadota</taxon>
        <taxon>Fimbriimonadia</taxon>
        <taxon>Fimbriimonadales</taxon>
        <taxon>Fimbriimonadaceae</taxon>
        <taxon>Fimbriimonas</taxon>
    </lineage>
</organism>
<name>A0A068NUN1_FIMGI</name>
<feature type="transmembrane region" description="Helical" evidence="1">
    <location>
        <begin position="31"/>
        <end position="48"/>
    </location>
</feature>
<dbReference type="Pfam" id="PF01569">
    <property type="entry name" value="PAP2"/>
    <property type="match status" value="1"/>
</dbReference>
<evidence type="ECO:0000259" key="2">
    <source>
        <dbReference type="SMART" id="SM00014"/>
    </source>
</evidence>
<keyword evidence="1" id="KW-0472">Membrane</keyword>
<proteinExistence type="predicted"/>
<dbReference type="STRING" id="661478.OP10G_3669"/>